<comment type="similarity">
    <text evidence="1">Belongs to the TALE/M-ATYP homeobox family.</text>
</comment>
<dbReference type="Gene3D" id="1.10.10.60">
    <property type="entry name" value="Homeodomain-like"/>
    <property type="match status" value="1"/>
</dbReference>
<feature type="compositionally biased region" description="Pro residues" evidence="6">
    <location>
        <begin position="215"/>
        <end position="231"/>
    </location>
</feature>
<dbReference type="GO" id="GO:0006355">
    <property type="term" value="P:regulation of DNA-templated transcription"/>
    <property type="evidence" value="ECO:0007669"/>
    <property type="project" value="InterPro"/>
</dbReference>
<dbReference type="Pfam" id="PF05920">
    <property type="entry name" value="Homeobox_KN"/>
    <property type="match status" value="1"/>
</dbReference>
<dbReference type="SUPFAM" id="SSF46689">
    <property type="entry name" value="Homeodomain-like"/>
    <property type="match status" value="1"/>
</dbReference>
<feature type="DNA-binding region" description="Homeobox" evidence="5">
    <location>
        <begin position="317"/>
        <end position="379"/>
    </location>
</feature>
<evidence type="ECO:0000256" key="3">
    <source>
        <dbReference type="ARBA" id="ARBA00023155"/>
    </source>
</evidence>
<reference evidence="8" key="1">
    <citation type="submission" date="2023-03" db="EMBL/GenBank/DDBJ databases">
        <title>Massive genome expansion in bonnet fungi (Mycena s.s.) driven by repeated elements and novel gene families across ecological guilds.</title>
        <authorList>
            <consortium name="Lawrence Berkeley National Laboratory"/>
            <person name="Harder C.B."/>
            <person name="Miyauchi S."/>
            <person name="Viragh M."/>
            <person name="Kuo A."/>
            <person name="Thoen E."/>
            <person name="Andreopoulos B."/>
            <person name="Lu D."/>
            <person name="Skrede I."/>
            <person name="Drula E."/>
            <person name="Henrissat B."/>
            <person name="Morin E."/>
            <person name="Kohler A."/>
            <person name="Barry K."/>
            <person name="LaButti K."/>
            <person name="Morin E."/>
            <person name="Salamov A."/>
            <person name="Lipzen A."/>
            <person name="Mereny Z."/>
            <person name="Hegedus B."/>
            <person name="Baldrian P."/>
            <person name="Stursova M."/>
            <person name="Weitz H."/>
            <person name="Taylor A."/>
            <person name="Grigoriev I.V."/>
            <person name="Nagy L.G."/>
            <person name="Martin F."/>
            <person name="Kauserud H."/>
        </authorList>
    </citation>
    <scope>NUCLEOTIDE SEQUENCE</scope>
    <source>
        <strain evidence="8">CBHHK182m</strain>
    </source>
</reference>
<feature type="region of interest" description="Disordered" evidence="6">
    <location>
        <begin position="197"/>
        <end position="231"/>
    </location>
</feature>
<feature type="region of interest" description="Disordered" evidence="6">
    <location>
        <begin position="38"/>
        <end position="108"/>
    </location>
</feature>
<keyword evidence="4 5" id="KW-0539">Nucleus</keyword>
<dbReference type="SMART" id="SM00389">
    <property type="entry name" value="HOX"/>
    <property type="match status" value="1"/>
</dbReference>
<evidence type="ECO:0000313" key="8">
    <source>
        <dbReference type="EMBL" id="KAJ7740616.1"/>
    </source>
</evidence>
<dbReference type="GO" id="GO:0003677">
    <property type="term" value="F:DNA binding"/>
    <property type="evidence" value="ECO:0007669"/>
    <property type="project" value="UniProtKB-UniRule"/>
</dbReference>
<protein>
    <submittedName>
        <fullName evidence="8">Homeobox KN domain-containing protein</fullName>
    </submittedName>
</protein>
<dbReference type="GO" id="GO:0005634">
    <property type="term" value="C:nucleus"/>
    <property type="evidence" value="ECO:0007669"/>
    <property type="project" value="UniProtKB-SubCell"/>
</dbReference>
<dbReference type="EMBL" id="JARKIB010000102">
    <property type="protein sequence ID" value="KAJ7740616.1"/>
    <property type="molecule type" value="Genomic_DNA"/>
</dbReference>
<evidence type="ECO:0000256" key="1">
    <source>
        <dbReference type="ARBA" id="ARBA00005800"/>
    </source>
</evidence>
<evidence type="ECO:0000313" key="9">
    <source>
        <dbReference type="Proteomes" id="UP001215598"/>
    </source>
</evidence>
<keyword evidence="9" id="KW-1185">Reference proteome</keyword>
<name>A0AAD7IF73_9AGAR</name>
<evidence type="ECO:0000259" key="7">
    <source>
        <dbReference type="PROSITE" id="PS50071"/>
    </source>
</evidence>
<gene>
    <name evidence="8" type="ORF">B0H16DRAFT_1324296</name>
</gene>
<comment type="subcellular location">
    <subcellularLocation>
        <location evidence="5">Nucleus</location>
    </subcellularLocation>
</comment>
<dbReference type="AlphaFoldDB" id="A0AAD7IF73"/>
<dbReference type="InterPro" id="IPR001356">
    <property type="entry name" value="HD"/>
</dbReference>
<sequence>MFDTPVIHDGDQLNSYNIAQLQYALYAPLSSFPNIDHDSRSMSSSATWGSKDPESSISRGTKRAFSPTDSDWGARPKKIRSSDESNREIGSPGNPSEGEDPLDPSKVSLPSIFQTFEDSYRPEGRVQLPTLHSDSLASMFLYLPCLPASVYSRAGNSFLPPYTASPRFSPPYRSPSLTPSPLSVTFGPTVTPISYTAPSPTASPYGSPSLTTDLPLPPPSATPAPPPTRPYTLPPTHEEYEFGAWSPPLSSDYDRSAPYYSETAHWMVPGLHHYLPILSESYPTLDTAANRRSLSAPGMKSEWAFPGSDIQQSPVTLTRSRGKLPKETTDFLKAWLHRHSDHPYPSEEEKKQLCHATGLSMQQVSNWMINARRRILAPAHRAASGLT</sequence>
<feature type="non-terminal residue" evidence="8">
    <location>
        <position position="387"/>
    </location>
</feature>
<feature type="compositionally biased region" description="Polar residues" evidence="6">
    <location>
        <begin position="197"/>
        <end position="206"/>
    </location>
</feature>
<dbReference type="PANTHER" id="PTHR11850">
    <property type="entry name" value="HOMEOBOX PROTEIN TRANSCRIPTION FACTORS"/>
    <property type="match status" value="1"/>
</dbReference>
<evidence type="ECO:0000256" key="6">
    <source>
        <dbReference type="SAM" id="MobiDB-lite"/>
    </source>
</evidence>
<keyword evidence="2 5" id="KW-0238">DNA-binding</keyword>
<feature type="domain" description="Homeobox" evidence="7">
    <location>
        <begin position="315"/>
        <end position="378"/>
    </location>
</feature>
<organism evidence="8 9">
    <name type="scientific">Mycena metata</name>
    <dbReference type="NCBI Taxonomy" id="1033252"/>
    <lineage>
        <taxon>Eukaryota</taxon>
        <taxon>Fungi</taxon>
        <taxon>Dikarya</taxon>
        <taxon>Basidiomycota</taxon>
        <taxon>Agaricomycotina</taxon>
        <taxon>Agaricomycetes</taxon>
        <taxon>Agaricomycetidae</taxon>
        <taxon>Agaricales</taxon>
        <taxon>Marasmiineae</taxon>
        <taxon>Mycenaceae</taxon>
        <taxon>Mycena</taxon>
    </lineage>
</organism>
<dbReference type="Proteomes" id="UP001215598">
    <property type="component" value="Unassembled WGS sequence"/>
</dbReference>
<accession>A0AAD7IF73</accession>
<evidence type="ECO:0000256" key="5">
    <source>
        <dbReference type="PROSITE-ProRule" id="PRU00108"/>
    </source>
</evidence>
<dbReference type="InterPro" id="IPR050224">
    <property type="entry name" value="TALE_homeobox"/>
</dbReference>
<dbReference type="PROSITE" id="PS50071">
    <property type="entry name" value="HOMEOBOX_2"/>
    <property type="match status" value="1"/>
</dbReference>
<dbReference type="InterPro" id="IPR008422">
    <property type="entry name" value="KN_HD"/>
</dbReference>
<dbReference type="InterPro" id="IPR009057">
    <property type="entry name" value="Homeodomain-like_sf"/>
</dbReference>
<evidence type="ECO:0000256" key="2">
    <source>
        <dbReference type="ARBA" id="ARBA00023125"/>
    </source>
</evidence>
<proteinExistence type="inferred from homology"/>
<dbReference type="CDD" id="cd00086">
    <property type="entry name" value="homeodomain"/>
    <property type="match status" value="1"/>
</dbReference>
<comment type="caution">
    <text evidence="8">The sequence shown here is derived from an EMBL/GenBank/DDBJ whole genome shotgun (WGS) entry which is preliminary data.</text>
</comment>
<evidence type="ECO:0000256" key="4">
    <source>
        <dbReference type="ARBA" id="ARBA00023242"/>
    </source>
</evidence>
<keyword evidence="3 5" id="KW-0371">Homeobox</keyword>